<dbReference type="Pfam" id="PF00196">
    <property type="entry name" value="GerE"/>
    <property type="match status" value="1"/>
</dbReference>
<dbReference type="PROSITE" id="PS50110">
    <property type="entry name" value="RESPONSE_REGULATORY"/>
    <property type="match status" value="1"/>
</dbReference>
<accession>A0ABW5IPA7</accession>
<dbReference type="PRINTS" id="PR00038">
    <property type="entry name" value="HTHLUXR"/>
</dbReference>
<feature type="modified residue" description="4-aspartylphosphate" evidence="5">
    <location>
        <position position="54"/>
    </location>
</feature>
<dbReference type="InterPro" id="IPR016032">
    <property type="entry name" value="Sig_transdc_resp-reg_C-effctor"/>
</dbReference>
<dbReference type="SUPFAM" id="SSF52172">
    <property type="entry name" value="CheY-like"/>
    <property type="match status" value="1"/>
</dbReference>
<reference evidence="9" key="1">
    <citation type="journal article" date="2019" name="Int. J. Syst. Evol. Microbiol.">
        <title>The Global Catalogue of Microorganisms (GCM) 10K type strain sequencing project: providing services to taxonomists for standard genome sequencing and annotation.</title>
        <authorList>
            <consortium name="The Broad Institute Genomics Platform"/>
            <consortium name="The Broad Institute Genome Sequencing Center for Infectious Disease"/>
            <person name="Wu L."/>
            <person name="Ma J."/>
        </authorList>
    </citation>
    <scope>NUCLEOTIDE SEQUENCE [LARGE SCALE GENOMIC DNA]</scope>
    <source>
        <strain evidence="9">KCTC 42498</strain>
    </source>
</reference>
<dbReference type="SUPFAM" id="SSF46894">
    <property type="entry name" value="C-terminal effector domain of the bipartite response regulators"/>
    <property type="match status" value="1"/>
</dbReference>
<evidence type="ECO:0000256" key="5">
    <source>
        <dbReference type="PROSITE-ProRule" id="PRU00169"/>
    </source>
</evidence>
<keyword evidence="2" id="KW-0805">Transcription regulation</keyword>
<evidence type="ECO:0000256" key="1">
    <source>
        <dbReference type="ARBA" id="ARBA00022553"/>
    </source>
</evidence>
<evidence type="ECO:0000313" key="9">
    <source>
        <dbReference type="Proteomes" id="UP001597544"/>
    </source>
</evidence>
<protein>
    <submittedName>
        <fullName evidence="8">Response regulator</fullName>
    </submittedName>
</protein>
<evidence type="ECO:0000313" key="8">
    <source>
        <dbReference type="EMBL" id="MFD2515138.1"/>
    </source>
</evidence>
<dbReference type="InterPro" id="IPR000792">
    <property type="entry name" value="Tscrpt_reg_LuxR_C"/>
</dbReference>
<evidence type="ECO:0000259" key="6">
    <source>
        <dbReference type="PROSITE" id="PS50043"/>
    </source>
</evidence>
<dbReference type="SMART" id="SM00448">
    <property type="entry name" value="REC"/>
    <property type="match status" value="1"/>
</dbReference>
<organism evidence="8 9">
    <name type="scientific">Pontibacter locisalis</name>
    <dbReference type="NCBI Taxonomy" id="1719035"/>
    <lineage>
        <taxon>Bacteria</taxon>
        <taxon>Pseudomonadati</taxon>
        <taxon>Bacteroidota</taxon>
        <taxon>Cytophagia</taxon>
        <taxon>Cytophagales</taxon>
        <taxon>Hymenobacteraceae</taxon>
        <taxon>Pontibacter</taxon>
    </lineage>
</organism>
<dbReference type="PANTHER" id="PTHR43214:SF41">
    <property type="entry name" value="NITRATE_NITRITE RESPONSE REGULATOR PROTEIN NARP"/>
    <property type="match status" value="1"/>
</dbReference>
<feature type="domain" description="HTH luxR-type" evidence="6">
    <location>
        <begin position="151"/>
        <end position="216"/>
    </location>
</feature>
<name>A0ABW5IPA7_9BACT</name>
<comment type="caution">
    <text evidence="8">The sequence shown here is derived from an EMBL/GenBank/DDBJ whole genome shotgun (WGS) entry which is preliminary data.</text>
</comment>
<gene>
    <name evidence="8" type="ORF">ACFSRY_14795</name>
</gene>
<feature type="domain" description="Response regulatory" evidence="7">
    <location>
        <begin position="3"/>
        <end position="119"/>
    </location>
</feature>
<dbReference type="CDD" id="cd17535">
    <property type="entry name" value="REC_NarL-like"/>
    <property type="match status" value="1"/>
</dbReference>
<dbReference type="InterPro" id="IPR001789">
    <property type="entry name" value="Sig_transdc_resp-reg_receiver"/>
</dbReference>
<dbReference type="InterPro" id="IPR039420">
    <property type="entry name" value="WalR-like"/>
</dbReference>
<keyword evidence="1 5" id="KW-0597">Phosphoprotein</keyword>
<dbReference type="Gene3D" id="3.40.50.2300">
    <property type="match status" value="1"/>
</dbReference>
<dbReference type="EMBL" id="JBHULU010000021">
    <property type="protein sequence ID" value="MFD2515138.1"/>
    <property type="molecule type" value="Genomic_DNA"/>
</dbReference>
<keyword evidence="9" id="KW-1185">Reference proteome</keyword>
<dbReference type="InterPro" id="IPR058245">
    <property type="entry name" value="NreC/VraR/RcsB-like_REC"/>
</dbReference>
<dbReference type="InterPro" id="IPR011006">
    <property type="entry name" value="CheY-like_superfamily"/>
</dbReference>
<dbReference type="SMART" id="SM00421">
    <property type="entry name" value="HTH_LUXR"/>
    <property type="match status" value="1"/>
</dbReference>
<evidence type="ECO:0000256" key="3">
    <source>
        <dbReference type="ARBA" id="ARBA00023125"/>
    </source>
</evidence>
<evidence type="ECO:0000256" key="2">
    <source>
        <dbReference type="ARBA" id="ARBA00023015"/>
    </source>
</evidence>
<dbReference type="RefSeq" id="WP_377509259.1">
    <property type="nucleotide sequence ID" value="NZ_JBHULU010000021.1"/>
</dbReference>
<sequence length="219" mass="24390">MIRIILADDHKLIRDGIKALLKIENALEVVGEAADGEQLIKLLSEITADLVLLDLNMPGKSGVDTIKHIKIHFPDVRVLVLSMLNYEQYVHEAMEAGATGYLLKDTGKDELISAIGLVAKGTSYICSNVTLDLLRKQHADVPVQVHVNVSNQKEVKDLTKRELEILNLIAEGLTNADIAERLYTSKRTIETHRQNLLEKTQTKNTATLIRYAFQKGLIS</sequence>
<proteinExistence type="predicted"/>
<dbReference type="PANTHER" id="PTHR43214">
    <property type="entry name" value="TWO-COMPONENT RESPONSE REGULATOR"/>
    <property type="match status" value="1"/>
</dbReference>
<evidence type="ECO:0000259" key="7">
    <source>
        <dbReference type="PROSITE" id="PS50110"/>
    </source>
</evidence>
<keyword evidence="3" id="KW-0238">DNA-binding</keyword>
<keyword evidence="4" id="KW-0804">Transcription</keyword>
<dbReference type="Proteomes" id="UP001597544">
    <property type="component" value="Unassembled WGS sequence"/>
</dbReference>
<evidence type="ECO:0000256" key="4">
    <source>
        <dbReference type="ARBA" id="ARBA00023163"/>
    </source>
</evidence>
<dbReference type="Pfam" id="PF00072">
    <property type="entry name" value="Response_reg"/>
    <property type="match status" value="1"/>
</dbReference>
<dbReference type="PROSITE" id="PS50043">
    <property type="entry name" value="HTH_LUXR_2"/>
    <property type="match status" value="1"/>
</dbReference>
<dbReference type="CDD" id="cd06170">
    <property type="entry name" value="LuxR_C_like"/>
    <property type="match status" value="1"/>
</dbReference>